<sequence>MGFYQQDVLAEEMILCWFSQTEISEKSRQLRKKQALQKFIQWLEEAEEESSEDE</sequence>
<dbReference type="GO" id="GO:0031369">
    <property type="term" value="F:translation initiation factor binding"/>
    <property type="evidence" value="ECO:0007669"/>
    <property type="project" value="TreeGrafter"/>
</dbReference>
<dbReference type="Proteomes" id="UP000812440">
    <property type="component" value="Chromosome 4"/>
</dbReference>
<dbReference type="OrthoDB" id="424572at2759"/>
<keyword evidence="3" id="KW-1185">Reference proteome</keyword>
<dbReference type="PANTHER" id="PTHR45887:SF1">
    <property type="entry name" value="TRANSLATION INITIATION FACTOR EIF-2B SUBUNIT EPSILON"/>
    <property type="match status" value="1"/>
</dbReference>
<proteinExistence type="predicted"/>
<gene>
    <name evidence="2" type="ORF">GDO86_008804</name>
</gene>
<dbReference type="GO" id="GO:0003743">
    <property type="term" value="F:translation initiation factor activity"/>
    <property type="evidence" value="ECO:0007669"/>
    <property type="project" value="TreeGrafter"/>
</dbReference>
<organism evidence="2 3">
    <name type="scientific">Hymenochirus boettgeri</name>
    <name type="common">Congo dwarf clawed frog</name>
    <dbReference type="NCBI Taxonomy" id="247094"/>
    <lineage>
        <taxon>Eukaryota</taxon>
        <taxon>Metazoa</taxon>
        <taxon>Chordata</taxon>
        <taxon>Craniata</taxon>
        <taxon>Vertebrata</taxon>
        <taxon>Euteleostomi</taxon>
        <taxon>Amphibia</taxon>
        <taxon>Batrachia</taxon>
        <taxon>Anura</taxon>
        <taxon>Pipoidea</taxon>
        <taxon>Pipidae</taxon>
        <taxon>Pipinae</taxon>
        <taxon>Hymenochirus</taxon>
    </lineage>
</organism>
<comment type="caution">
    <text evidence="2">The sequence shown here is derived from an EMBL/GenBank/DDBJ whole genome shotgun (WGS) entry which is preliminary data.</text>
</comment>
<dbReference type="PANTHER" id="PTHR45887">
    <property type="entry name" value="TRANSLATION INITIATION FACTOR EIF-2B SUBUNIT EPSILON"/>
    <property type="match status" value="1"/>
</dbReference>
<dbReference type="Pfam" id="PF02020">
    <property type="entry name" value="W2"/>
    <property type="match status" value="1"/>
</dbReference>
<dbReference type="EMBL" id="JAACNH010000007">
    <property type="protein sequence ID" value="KAG8438245.1"/>
    <property type="molecule type" value="Genomic_DNA"/>
</dbReference>
<dbReference type="Gene3D" id="1.25.40.180">
    <property type="match status" value="1"/>
</dbReference>
<dbReference type="InterPro" id="IPR016024">
    <property type="entry name" value="ARM-type_fold"/>
</dbReference>
<dbReference type="GO" id="GO:0005085">
    <property type="term" value="F:guanyl-nucleotide exchange factor activity"/>
    <property type="evidence" value="ECO:0007669"/>
    <property type="project" value="TreeGrafter"/>
</dbReference>
<accession>A0A8T2IZ57</accession>
<reference evidence="2" key="1">
    <citation type="thesis" date="2020" institute="ProQuest LLC" country="789 East Eisenhower Parkway, Ann Arbor, MI, USA">
        <title>Comparative Genomics and Chromosome Evolution.</title>
        <authorList>
            <person name="Mudd A.B."/>
        </authorList>
    </citation>
    <scope>NUCLEOTIDE SEQUENCE</scope>
    <source>
        <strain evidence="2">Female2</strain>
        <tissue evidence="2">Blood</tissue>
    </source>
</reference>
<feature type="domain" description="W2" evidence="1">
    <location>
        <begin position="1"/>
        <end position="53"/>
    </location>
</feature>
<dbReference type="PROSITE" id="PS51363">
    <property type="entry name" value="W2"/>
    <property type="match status" value="1"/>
</dbReference>
<dbReference type="AlphaFoldDB" id="A0A8T2IZ57"/>
<dbReference type="InterPro" id="IPR003307">
    <property type="entry name" value="W2_domain"/>
</dbReference>
<evidence type="ECO:0000259" key="1">
    <source>
        <dbReference type="PROSITE" id="PS51363"/>
    </source>
</evidence>
<protein>
    <recommendedName>
        <fullName evidence="1">W2 domain-containing protein</fullName>
    </recommendedName>
</protein>
<name>A0A8T2IZ57_9PIPI</name>
<dbReference type="GO" id="GO:0005851">
    <property type="term" value="C:eukaryotic translation initiation factor 2B complex"/>
    <property type="evidence" value="ECO:0007669"/>
    <property type="project" value="TreeGrafter"/>
</dbReference>
<evidence type="ECO:0000313" key="2">
    <source>
        <dbReference type="EMBL" id="KAG8438245.1"/>
    </source>
</evidence>
<dbReference type="InterPro" id="IPR051956">
    <property type="entry name" value="eIF2B_epsilon"/>
</dbReference>
<evidence type="ECO:0000313" key="3">
    <source>
        <dbReference type="Proteomes" id="UP000812440"/>
    </source>
</evidence>
<dbReference type="SUPFAM" id="SSF48371">
    <property type="entry name" value="ARM repeat"/>
    <property type="match status" value="1"/>
</dbReference>